<proteinExistence type="predicted"/>
<reference evidence="2" key="1">
    <citation type="journal article" date="2017" name="Genome Biol.">
        <title>Comparative genomics reveals high biological diversity and specific adaptations in the industrially and medically important fungal genus Aspergillus.</title>
        <authorList>
            <person name="de Vries R.P."/>
            <person name="Riley R."/>
            <person name="Wiebenga A."/>
            <person name="Aguilar-Osorio G."/>
            <person name="Amillis S."/>
            <person name="Uchima C.A."/>
            <person name="Anderluh G."/>
            <person name="Asadollahi M."/>
            <person name="Askin M."/>
            <person name="Barry K."/>
            <person name="Battaglia E."/>
            <person name="Bayram O."/>
            <person name="Benocci T."/>
            <person name="Braus-Stromeyer S.A."/>
            <person name="Caldana C."/>
            <person name="Canovas D."/>
            <person name="Cerqueira G.C."/>
            <person name="Chen F."/>
            <person name="Chen W."/>
            <person name="Choi C."/>
            <person name="Clum A."/>
            <person name="Dos Santos R.A."/>
            <person name="Damasio A.R."/>
            <person name="Diallinas G."/>
            <person name="Emri T."/>
            <person name="Fekete E."/>
            <person name="Flipphi M."/>
            <person name="Freyberg S."/>
            <person name="Gallo A."/>
            <person name="Gournas C."/>
            <person name="Habgood R."/>
            <person name="Hainaut M."/>
            <person name="Harispe M.L."/>
            <person name="Henrissat B."/>
            <person name="Hilden K.S."/>
            <person name="Hope R."/>
            <person name="Hossain A."/>
            <person name="Karabika E."/>
            <person name="Karaffa L."/>
            <person name="Karanyi Z."/>
            <person name="Krasevec N."/>
            <person name="Kuo A."/>
            <person name="Kusch H."/>
            <person name="LaButti K."/>
            <person name="Lagendijk E.L."/>
            <person name="Lapidus A."/>
            <person name="Levasseur A."/>
            <person name="Lindquist E."/>
            <person name="Lipzen A."/>
            <person name="Logrieco A.F."/>
            <person name="MacCabe A."/>
            <person name="Maekelae M.R."/>
            <person name="Malavazi I."/>
            <person name="Melin P."/>
            <person name="Meyer V."/>
            <person name="Mielnichuk N."/>
            <person name="Miskei M."/>
            <person name="Molnar A.P."/>
            <person name="Mule G."/>
            <person name="Ngan C.Y."/>
            <person name="Orejas M."/>
            <person name="Orosz E."/>
            <person name="Ouedraogo J.P."/>
            <person name="Overkamp K.M."/>
            <person name="Park H.-S."/>
            <person name="Perrone G."/>
            <person name="Piumi F."/>
            <person name="Punt P.J."/>
            <person name="Ram A.F."/>
            <person name="Ramon A."/>
            <person name="Rauscher S."/>
            <person name="Record E."/>
            <person name="Riano-Pachon D.M."/>
            <person name="Robert V."/>
            <person name="Roehrig J."/>
            <person name="Ruller R."/>
            <person name="Salamov A."/>
            <person name="Salih N.S."/>
            <person name="Samson R.A."/>
            <person name="Sandor E."/>
            <person name="Sanguinetti M."/>
            <person name="Schuetze T."/>
            <person name="Sepcic K."/>
            <person name="Shelest E."/>
            <person name="Sherlock G."/>
            <person name="Sophianopoulou V."/>
            <person name="Squina F.M."/>
            <person name="Sun H."/>
            <person name="Susca A."/>
            <person name="Todd R.B."/>
            <person name="Tsang A."/>
            <person name="Unkles S.E."/>
            <person name="van de Wiele N."/>
            <person name="van Rossen-Uffink D."/>
            <person name="Oliveira J.V."/>
            <person name="Vesth T.C."/>
            <person name="Visser J."/>
            <person name="Yu J.-H."/>
            <person name="Zhou M."/>
            <person name="Andersen M.R."/>
            <person name="Archer D.B."/>
            <person name="Baker S.E."/>
            <person name="Benoit I."/>
            <person name="Brakhage A.A."/>
            <person name="Braus G.H."/>
            <person name="Fischer R."/>
            <person name="Frisvad J.C."/>
            <person name="Goldman G.H."/>
            <person name="Houbraken J."/>
            <person name="Oakley B."/>
            <person name="Pocsi I."/>
            <person name="Scazzocchio C."/>
            <person name="Seiboth B."/>
            <person name="vanKuyk P.A."/>
            <person name="Wortman J."/>
            <person name="Dyer P.S."/>
            <person name="Grigoriev I.V."/>
        </authorList>
    </citation>
    <scope>NUCLEOTIDE SEQUENCE [LARGE SCALE GENOMIC DNA]</scope>
    <source>
        <strain evidence="2">ITEM 5010</strain>
    </source>
</reference>
<evidence type="ECO:0000313" key="1">
    <source>
        <dbReference type="EMBL" id="OOF90535.1"/>
    </source>
</evidence>
<keyword evidence="2" id="KW-1185">Reference proteome</keyword>
<dbReference type="AlphaFoldDB" id="A0A1R3R7R4"/>
<gene>
    <name evidence="1" type="ORF">ASPCADRAFT_211945</name>
</gene>
<dbReference type="Proteomes" id="UP000188318">
    <property type="component" value="Unassembled WGS sequence"/>
</dbReference>
<protein>
    <submittedName>
        <fullName evidence="1">Uncharacterized protein</fullName>
    </submittedName>
</protein>
<sequence length="52" mass="5594">METNALAPAVAANLHLAINAGARAVEEGVDEAFCYRHDLIVMFSEAFNVSED</sequence>
<dbReference type="EMBL" id="KV907517">
    <property type="protein sequence ID" value="OOF90535.1"/>
    <property type="molecule type" value="Genomic_DNA"/>
</dbReference>
<name>A0A1R3R7R4_ASPC5</name>
<dbReference type="VEuPathDB" id="FungiDB:ASPCADRAFT_211945"/>
<evidence type="ECO:0000313" key="2">
    <source>
        <dbReference type="Proteomes" id="UP000188318"/>
    </source>
</evidence>
<organism evidence="1 2">
    <name type="scientific">Aspergillus carbonarius (strain ITEM 5010)</name>
    <dbReference type="NCBI Taxonomy" id="602072"/>
    <lineage>
        <taxon>Eukaryota</taxon>
        <taxon>Fungi</taxon>
        <taxon>Dikarya</taxon>
        <taxon>Ascomycota</taxon>
        <taxon>Pezizomycotina</taxon>
        <taxon>Eurotiomycetes</taxon>
        <taxon>Eurotiomycetidae</taxon>
        <taxon>Eurotiales</taxon>
        <taxon>Aspergillaceae</taxon>
        <taxon>Aspergillus</taxon>
        <taxon>Aspergillus subgen. Circumdati</taxon>
    </lineage>
</organism>
<accession>A0A1R3R7R4</accession>